<dbReference type="Proteomes" id="UP001150062">
    <property type="component" value="Unassembled WGS sequence"/>
</dbReference>
<evidence type="ECO:0000313" key="7">
    <source>
        <dbReference type="Proteomes" id="UP001150062"/>
    </source>
</evidence>
<keyword evidence="7" id="KW-1185">Reference proteome</keyword>
<sequence length="1188" mass="142697">MTSKNNKESKDNAFNSVETFGQGYSLDNNLSTLDNSPNQQAVIQIENQNSLLIHNSIFQGLKFLKRNQSLYQKDQILVLKFQQILNGFLENKLNNTQTLNQLRYLFKNYTGLLQNFEEILGQPQQTHEKKKSTQKLNLVEDFAITFIYSVKQKYSIKSPTYKLFVSKLNSFQNNKISLEKMCYDISILFKDHPELIENFKQFLPNSNDYHVINGILQIKNNKGLKIENIDEYKIQTRKNSSSTKKRISKKIEFNEKQYKYENIKDEAEEINSSNESLDSDEFEKIRINNKNLELNDNMGMYSKQDHLQYESLSDLEIEEEDTDNEFKYECNVMDDEGDDDDDESNDWEEYEQRKEFDGLTEEFDNKETQKIINSLHLQTFPKEKEYFAKLKQIISAENYHHVLRIVSLYNASLLLKSDLMILIKKFIHPKRYSKLYLEFKQLIYYGNLNIQDWEKQVIVPIRDLDFTKLTRSCKSYYYLPKEYHRIKNSGKSKLDKSILNVKWVNISSGYEYTTQEYNEPNPHEDKLFYFEDQRHEIDIELGKNKKILRQLEQLIRNIKTFSKEELKNFTLEPMIQSKFFLNRIYTLYGNSYQIVVEGIKKNPIMTLNLLFERFKEKDRKLQKTFLELNRTWTKNLINYQNNYLQFQNQQYQKNETEKLSKHFLLNEIHLKEKDKPYKICGFENEYHNKEIIHSIIQLLSLAITNFNITETIDDQKLLFVNQNSEQDMNQEDVKNHILILLESWLLKFYFFWGGDNNNKNNNKKNNNNMNNNMNNNNNNNMKNNNLFNEKILFLNDDYYVIFKLINILYKRFSEIQTFLQEKQAEMIRQLYLDYKEEKINRNGKQYYDNKPNFLKKSTLLKQLSTDYSQDLFQIYLTFFTQLIIGNLKEEKYQEEMNLLFNYSSYKTLRLHKIFGSIVQNLINLISNAKNINLLSLYYSELKSDRPFNKINYLLDFKRITPDEKYIYLIVLENKISNNNDNRKVPKYNNILEEISMDFQKKSCNEKNNRSNINNNFDNLKLKNIEQGKQFLKQNILKNNYLFFSIELINNEEIQNIEKIIEKQFDFRKQARLNYLQNVEIGNTLDNQFQNNSSFLFRNLKKVLHLQNKRFQSLNKSNFKSHENSTLLSYILNNISIQNNLRLQLLKNYPFRRYTNNTENWCYQKGSLKNARNVYKSRKKSFFKKDWLC</sequence>
<evidence type="ECO:0000256" key="2">
    <source>
        <dbReference type="ARBA" id="ARBA00023242"/>
    </source>
</evidence>
<dbReference type="SMART" id="SM00761">
    <property type="entry name" value="HDAC_interact"/>
    <property type="match status" value="1"/>
</dbReference>
<organism evidence="6 7">
    <name type="scientific">Anaeramoeba flamelloides</name>
    <dbReference type="NCBI Taxonomy" id="1746091"/>
    <lineage>
        <taxon>Eukaryota</taxon>
        <taxon>Metamonada</taxon>
        <taxon>Anaeramoebidae</taxon>
        <taxon>Anaeramoeba</taxon>
    </lineage>
</organism>
<evidence type="ECO:0000259" key="5">
    <source>
        <dbReference type="SMART" id="SM00761"/>
    </source>
</evidence>
<comment type="caution">
    <text evidence="6">The sequence shown here is derived from an EMBL/GenBank/DDBJ whole genome shotgun (WGS) entry which is preliminary data.</text>
</comment>
<evidence type="ECO:0000313" key="6">
    <source>
        <dbReference type="EMBL" id="KAJ6230425.1"/>
    </source>
</evidence>
<dbReference type="PROSITE" id="PS51477">
    <property type="entry name" value="PAH"/>
    <property type="match status" value="1"/>
</dbReference>
<dbReference type="InterPro" id="IPR036600">
    <property type="entry name" value="PAH_sf"/>
</dbReference>
<feature type="domain" description="Histone deacetylase interacting" evidence="5">
    <location>
        <begin position="472"/>
        <end position="568"/>
    </location>
</feature>
<evidence type="ECO:0000256" key="1">
    <source>
        <dbReference type="ARBA" id="ARBA00004123"/>
    </source>
</evidence>
<feature type="region of interest" description="Disordered" evidence="4">
    <location>
        <begin position="332"/>
        <end position="351"/>
    </location>
</feature>
<name>A0ABQ8XCP5_9EUKA</name>
<gene>
    <name evidence="6" type="ORF">M0813_07064</name>
</gene>
<dbReference type="PANTHER" id="PTHR12346">
    <property type="entry name" value="SIN3B-RELATED"/>
    <property type="match status" value="1"/>
</dbReference>
<dbReference type="InterPro" id="IPR013194">
    <property type="entry name" value="HDAC_interact_dom"/>
</dbReference>
<keyword evidence="2 3" id="KW-0539">Nucleus</keyword>
<feature type="region of interest" description="Disordered" evidence="4">
    <location>
        <begin position="760"/>
        <end position="781"/>
    </location>
</feature>
<accession>A0ABQ8XCP5</accession>
<comment type="subcellular location">
    <subcellularLocation>
        <location evidence="1 3">Nucleus</location>
    </subcellularLocation>
</comment>
<feature type="compositionally biased region" description="Acidic residues" evidence="4">
    <location>
        <begin position="332"/>
        <end position="349"/>
    </location>
</feature>
<reference evidence="6" key="1">
    <citation type="submission" date="2022-08" db="EMBL/GenBank/DDBJ databases">
        <title>Novel sulfate-reducing endosymbionts in the free-living metamonad Anaeramoeba.</title>
        <authorList>
            <person name="Jerlstrom-Hultqvist J."/>
            <person name="Cepicka I."/>
            <person name="Gallot-Lavallee L."/>
            <person name="Salas-Leiva D."/>
            <person name="Curtis B.A."/>
            <person name="Zahonova K."/>
            <person name="Pipaliya S."/>
            <person name="Dacks J."/>
            <person name="Roger A.J."/>
        </authorList>
    </citation>
    <scope>NUCLEOTIDE SEQUENCE</scope>
    <source>
        <strain evidence="6">Schooner1</strain>
    </source>
</reference>
<dbReference type="Gene3D" id="1.20.1160.11">
    <property type="entry name" value="Paired amphipathic helix"/>
    <property type="match status" value="1"/>
</dbReference>
<protein>
    <submittedName>
        <fullName evidence="6">Sin3b-related</fullName>
    </submittedName>
</protein>
<dbReference type="InterPro" id="IPR039774">
    <property type="entry name" value="Sin3-like"/>
</dbReference>
<evidence type="ECO:0000256" key="3">
    <source>
        <dbReference type="PROSITE-ProRule" id="PRU00810"/>
    </source>
</evidence>
<dbReference type="InterPro" id="IPR003822">
    <property type="entry name" value="PAH"/>
</dbReference>
<dbReference type="EMBL" id="JAOAOG010000313">
    <property type="protein sequence ID" value="KAJ6230425.1"/>
    <property type="molecule type" value="Genomic_DNA"/>
</dbReference>
<dbReference type="Pfam" id="PF08295">
    <property type="entry name" value="Sin3_corepress"/>
    <property type="match status" value="1"/>
</dbReference>
<evidence type="ECO:0000256" key="4">
    <source>
        <dbReference type="SAM" id="MobiDB-lite"/>
    </source>
</evidence>
<proteinExistence type="predicted"/>
<dbReference type="Pfam" id="PF02671">
    <property type="entry name" value="PAH"/>
    <property type="match status" value="1"/>
</dbReference>
<dbReference type="SUPFAM" id="SSF47762">
    <property type="entry name" value="PAH2 domain"/>
    <property type="match status" value="1"/>
</dbReference>